<dbReference type="NCBIfam" id="TIGR04183">
    <property type="entry name" value="Por_Secre_tail"/>
    <property type="match status" value="1"/>
</dbReference>
<comment type="caution">
    <text evidence="4">The sequence shown here is derived from an EMBL/GenBank/DDBJ whole genome shotgun (WGS) entry which is preliminary data.</text>
</comment>
<dbReference type="AlphaFoldDB" id="A0AAE3TF24"/>
<gene>
    <name evidence="4" type="ORF">P0M35_12205</name>
</gene>
<evidence type="ECO:0000256" key="1">
    <source>
        <dbReference type="SAM" id="MobiDB-lite"/>
    </source>
</evidence>
<feature type="signal peptide" evidence="2">
    <location>
        <begin position="1"/>
        <end position="18"/>
    </location>
</feature>
<protein>
    <submittedName>
        <fullName evidence="4">T9SS type A sorting domain-containing protein</fullName>
    </submittedName>
</protein>
<proteinExistence type="predicted"/>
<feature type="region of interest" description="Disordered" evidence="1">
    <location>
        <begin position="239"/>
        <end position="260"/>
    </location>
</feature>
<evidence type="ECO:0000313" key="5">
    <source>
        <dbReference type="Proteomes" id="UP001221302"/>
    </source>
</evidence>
<reference evidence="4" key="1">
    <citation type="submission" date="2023-03" db="EMBL/GenBank/DDBJ databases">
        <title>Stygiobacter electus gen. nov., sp. nov., facultatively anaerobic thermotolerant bacterium of the class Ignavibacteria from a well of Yessentuki mineral water deposit.</title>
        <authorList>
            <person name="Podosokorskaya O.A."/>
            <person name="Elcheninov A.G."/>
            <person name="Petrova N.F."/>
            <person name="Zavarzina D.G."/>
            <person name="Kublanov I.V."/>
            <person name="Merkel A.Y."/>
        </authorList>
    </citation>
    <scope>NUCLEOTIDE SEQUENCE</scope>
    <source>
        <strain evidence="4">09-Me</strain>
    </source>
</reference>
<evidence type="ECO:0000256" key="2">
    <source>
        <dbReference type="SAM" id="SignalP"/>
    </source>
</evidence>
<dbReference type="PANTHER" id="PTHR41339">
    <property type="entry name" value="LIPL48"/>
    <property type="match status" value="1"/>
</dbReference>
<dbReference type="RefSeq" id="WP_321536688.1">
    <property type="nucleotide sequence ID" value="NZ_JARGDL010000021.1"/>
</dbReference>
<dbReference type="EMBL" id="JARGDL010000021">
    <property type="protein sequence ID" value="MDF1612918.1"/>
    <property type="molecule type" value="Genomic_DNA"/>
</dbReference>
<keyword evidence="2" id="KW-0732">Signal</keyword>
<keyword evidence="5" id="KW-1185">Reference proteome</keyword>
<feature type="domain" description="Secretion system C-terminal sorting" evidence="3">
    <location>
        <begin position="450"/>
        <end position="525"/>
    </location>
</feature>
<dbReference type="InterPro" id="IPR026444">
    <property type="entry name" value="Secre_tail"/>
</dbReference>
<name>A0AAE3TF24_9BACT</name>
<dbReference type="Proteomes" id="UP001221302">
    <property type="component" value="Unassembled WGS sequence"/>
</dbReference>
<dbReference type="PANTHER" id="PTHR41339:SF1">
    <property type="entry name" value="SECRETED PROTEIN"/>
    <property type="match status" value="1"/>
</dbReference>
<evidence type="ECO:0000313" key="4">
    <source>
        <dbReference type="EMBL" id="MDF1612918.1"/>
    </source>
</evidence>
<sequence>MKKVLITILLLFSQLVFAQDVIITGNITTNTTLTNDKTYLLRGIVRVESGATLTIQAGTKIYGENSSQGSLIIKPGGKINAVGTAQNPIIFTSEFTKPGATRKPTYGDWGGIILLGKAPINVPGGTTTIEGPGDIFGGNDPNDDSGVMKYVRIEYPGIAYSPNNEINGLTFGGVGSKTVIEYIMVAYSGDDSYEWFGGTVNCKYLIAYRGWDDDFDTDFGFSGKLQYLLGIRDPQIADQSQSNGFESDNDGAGSTNTPRTSPTWYNVTLIGPAATKTTQYNSLFKRGMHLRRSSQNKIYNALIMGWPEGILIDGTNTVADAKSGVMFVKNSIISGSVTADFKSTDAAFQTDMPNWFTTNGSKTYTNNSDVMLINPFDLTKLNPMPKTNSPVFNGAATPPNDGFFDSNAKFIGAFGTTDWASGWSGLNFVSTDVEKIYNQIPTEFTLSQNYPNPFNPSTTIEFAIKNDGFYSLKIYNTIGQEVANLIESNLNPGFYKINFDASKLASGIYVYRLSGNNLNLTKKMILNK</sequence>
<organism evidence="4 5">
    <name type="scientific">Stygiobacter electus</name>
    <dbReference type="NCBI Taxonomy" id="3032292"/>
    <lineage>
        <taxon>Bacteria</taxon>
        <taxon>Pseudomonadati</taxon>
        <taxon>Ignavibacteriota</taxon>
        <taxon>Ignavibacteria</taxon>
        <taxon>Ignavibacteriales</taxon>
        <taxon>Melioribacteraceae</taxon>
        <taxon>Stygiobacter</taxon>
    </lineage>
</organism>
<accession>A0AAE3TF24</accession>
<evidence type="ECO:0000259" key="3">
    <source>
        <dbReference type="Pfam" id="PF18962"/>
    </source>
</evidence>
<dbReference type="Pfam" id="PF18962">
    <property type="entry name" value="Por_Secre_tail"/>
    <property type="match status" value="1"/>
</dbReference>
<feature type="chain" id="PRO_5042196112" evidence="2">
    <location>
        <begin position="19"/>
        <end position="528"/>
    </location>
</feature>